<keyword evidence="2" id="KW-1185">Reference proteome</keyword>
<evidence type="ECO:0000259" key="1">
    <source>
        <dbReference type="Pfam" id="PF02010"/>
    </source>
</evidence>
<dbReference type="RefSeq" id="XP_022250528.1">
    <property type="nucleotide sequence ID" value="XM_022394820.1"/>
</dbReference>
<gene>
    <name evidence="3" type="primary">LOC111087606</name>
</gene>
<sequence length="1960" mass="219088">MENNLFIFTVQNKWVSLREKVVLKLGYILRVETIRPELFGVVRLMLLDKGGIFHLLCHLVVSSSSHPQIFFTTPAVTLKEGEPLLVKLSDVVQIPALGTGKFWSYLPTPVEQLYFDTINKTWINYTKAISLIEKKGPFSVNISFQDSSTVQADDLFKMTAKTPNSESWEPVDLISGTILPLTSDIKITSHAGMHGRSDVNVKLFNSKEETLLLLDEKTLSVQVNPKNSAPVPRMNILMENLPHFSYLMSSKTFTVSQFMTPVYKDSDGDELGIAVLIAEESEIGMWQYKTTEQSVWQSLPVASNRSSFSNMSLEFIPYNFGLIHHRSLNQGMTKSVSMKAVFLSPSTELRFVGKYPDVKYSIFEAAEKVMLLGTAWDMTDSRGDGEVVDMNLANCALLCGKEGPLAEDFMVYYLEQRDCLDLRVIDHPLMEDDCGVCGGDGLTCRDCTGIYNGNFSEECGLCTSEKPEDIKKSCANFCEKQEEVIKINDKYLCVQKELPQDQCDEADDKNAYVNVCGYCVEKKTERMPDYGMDKCDVCDGNNLCIGCDGVPHSGKKTDVCGNCLLPTDLHFNSCTAFLLLWPEVIDMTDPNEPVNITIQMTKALAKDNIECKLEPVGNIESSSKESLPEFHAAVQKEIYIVTFWRFFANVPVGAYELGCTFKDAGKVEQRNLRVYHVNSASQKIEKIFPKKLFIMRDTKVTLTLSENVLDTGKLGCIFSIKNIFGLTKDILSKEKVEVQGKNFTCLFPSSVNLVGLASVTLSHFSDEGPFPISGKSPWISVVSKAPTPVRNFISDSLYELIIVFDMNIFMKEPCQQLFNTDTTKNLIFKGCEIENNIIQAQLDFGSKVKTNMSIDLLPGLLHYRTKNVDFTEKMAAQQVAVQWPENPEMPSFSLVGPSVVCNQVVQLSLRNLRGGEVFGFIYSWMVINQSKTNGWHPFSIPLYSYVGSSFWAHTLDIPIIACHVPGAFTLVVDWIPVQTTFIRWSGLLILLFSSGFDFSRYFWSVNSSDFQVPAPWGPVLSLSPGEMKGGKTYLLTLTVYVDRGTVLFNSSIKIQTSLPPLIAITHTSKLVIGYNQTFCVDGSMSYDPGDKEAKLEYVWTCRKKKAIGYTGCHTLTSKSKRIRLEMHLRDAIFLPHFCVPGGLLHVGEYSFTLSVLKKKRIARSTTAVIISSWPDIPIVTIPRTVNQLNVTPDTGKYLEIPAYLDSKQNALVRWTFHNDAKYQITEDSETSETFMFKGLSRAKPISLTSEYIGNIYLNVSIELLVEYPSTNVSLSSHSIHFKGSVNKPRIVSFEVTPSEGNCLLTPFNIKGKVIWNQKYYTSDSYFIVFHFSSGATTIYLTPGVQLDLKNLHLPCGSGEKSDRLLISLAACSGGALCARESTEVVLNQAASTSSHQDLDHIVQTIQESINKGDIRRTFLNSWAVLLSSNENSEVYQKAKSAIEIIVWRGVLLFSQGLINATNQTPEAVRLLHVMMSDNHWNILSIEGKLAITLLKDEIFRAISSTKIQRNPKQRVGNNKKSSTYDQSKVQVANSALLSTSVSHRNLGTSFSKYFSPWMAETLLQAIDKEIDLQLMFYMQLTETKKIFDNVNFLTRSLCYHLKEGLYLDTKALSSKISLLVYKPVSLIKEDFYSAVFTHFISSDAKVGVLFSSTLLNRLAIKTCADGLPCHTACIGISLYTTDFWSPQTGLLNNPEKVYDIVEIHLFSSDSVTPIRPEKQKDAVTIIFGGHPLLPTVIQLSLGVSPILNESYSSTVLETDEFHGTTWRKECFMWEVDHWDSQNCMTNTTIPGITICSCKSFGVVGVFKVNGSNYKSTVTPETESPNTFPPVSKAQRVSFKINGDYKLLVGDRKSEFLENMKKQIAKLLNIPPSAIRNLDAQPGSVDVFFELDPNQVNVTLIMETIATMISNGEFPLKDLNNQVIEIEIDSLSFATPPPATLSPAVVVNSKGFKVFELNLYC</sequence>
<feature type="domain" description="PKD/REJ-like" evidence="1">
    <location>
        <begin position="1001"/>
        <end position="1415"/>
    </location>
</feature>
<reference evidence="3" key="1">
    <citation type="submission" date="2025-08" db="UniProtKB">
        <authorList>
            <consortium name="RefSeq"/>
        </authorList>
    </citation>
    <scope>IDENTIFICATION</scope>
    <source>
        <tissue evidence="3">Muscle</tissue>
    </source>
</reference>
<accession>A0ABM1T3S2</accession>
<organism evidence="2 3">
    <name type="scientific">Limulus polyphemus</name>
    <name type="common">Atlantic horseshoe crab</name>
    <dbReference type="NCBI Taxonomy" id="6850"/>
    <lineage>
        <taxon>Eukaryota</taxon>
        <taxon>Metazoa</taxon>
        <taxon>Ecdysozoa</taxon>
        <taxon>Arthropoda</taxon>
        <taxon>Chelicerata</taxon>
        <taxon>Merostomata</taxon>
        <taxon>Xiphosura</taxon>
        <taxon>Limulidae</taxon>
        <taxon>Limulus</taxon>
    </lineage>
</organism>
<evidence type="ECO:0000313" key="3">
    <source>
        <dbReference type="RefSeq" id="XP_022250528.1"/>
    </source>
</evidence>
<dbReference type="Proteomes" id="UP000694941">
    <property type="component" value="Unplaced"/>
</dbReference>
<proteinExistence type="predicted"/>
<evidence type="ECO:0000313" key="2">
    <source>
        <dbReference type="Proteomes" id="UP000694941"/>
    </source>
</evidence>
<dbReference type="InterPro" id="IPR002859">
    <property type="entry name" value="PKD/REJ-like"/>
</dbReference>
<protein>
    <submittedName>
        <fullName evidence="3">Uncharacterized protein LOC111087606</fullName>
    </submittedName>
</protein>
<name>A0ABM1T3S2_LIMPO</name>
<dbReference type="GeneID" id="111087606"/>
<dbReference type="Pfam" id="PF02010">
    <property type="entry name" value="REJ"/>
    <property type="match status" value="1"/>
</dbReference>